<evidence type="ECO:0000256" key="2">
    <source>
        <dbReference type="ARBA" id="ARBA00022801"/>
    </source>
</evidence>
<name>A0A397SLV1_9GLOM</name>
<reference evidence="8 9" key="1">
    <citation type="submission" date="2018-06" db="EMBL/GenBank/DDBJ databases">
        <title>Comparative genomics reveals the genomic features of Rhizophagus irregularis, R. cerebriforme, R. diaphanum and Gigaspora rosea, and their symbiotic lifestyle signature.</title>
        <authorList>
            <person name="Morin E."/>
            <person name="San Clemente H."/>
            <person name="Chen E.C.H."/>
            <person name="De La Providencia I."/>
            <person name="Hainaut M."/>
            <person name="Kuo A."/>
            <person name="Kohler A."/>
            <person name="Murat C."/>
            <person name="Tang N."/>
            <person name="Roy S."/>
            <person name="Loubradou J."/>
            <person name="Henrissat B."/>
            <person name="Grigoriev I.V."/>
            <person name="Corradi N."/>
            <person name="Roux C."/>
            <person name="Martin F.M."/>
        </authorList>
    </citation>
    <scope>NUCLEOTIDE SEQUENCE [LARGE SCALE GENOMIC DNA]</scope>
    <source>
        <strain evidence="8 9">DAOM 227022</strain>
    </source>
</reference>
<gene>
    <name evidence="8" type="ORF">C1645_828401</name>
</gene>
<evidence type="ECO:0000256" key="4">
    <source>
        <dbReference type="ARBA" id="ARBA00023242"/>
    </source>
</evidence>
<feature type="compositionally biased region" description="Low complexity" evidence="7">
    <location>
        <begin position="12"/>
        <end position="23"/>
    </location>
</feature>
<dbReference type="GO" id="GO:0034477">
    <property type="term" value="P:U6 snRNA 3'-end processing"/>
    <property type="evidence" value="ECO:0007669"/>
    <property type="project" value="InterPro"/>
</dbReference>
<evidence type="ECO:0000313" key="9">
    <source>
        <dbReference type="Proteomes" id="UP000265703"/>
    </source>
</evidence>
<dbReference type="Gene3D" id="3.90.1140.10">
    <property type="entry name" value="Cyclic phosphodiesterase"/>
    <property type="match status" value="1"/>
</dbReference>
<proteinExistence type="predicted"/>
<evidence type="ECO:0000256" key="7">
    <source>
        <dbReference type="SAM" id="MobiDB-lite"/>
    </source>
</evidence>
<accession>A0A397SLV1</accession>
<dbReference type="STRING" id="658196.A0A397SLV1"/>
<protein>
    <recommendedName>
        <fullName evidence="5">U6 snRNA phosphodiesterase 1</fullName>
    </recommendedName>
    <alternativeName>
        <fullName evidence="6">3'-5' RNA exonuclease USB1</fullName>
    </alternativeName>
</protein>
<keyword evidence="2" id="KW-0378">Hydrolase</keyword>
<dbReference type="PANTHER" id="PTHR13522">
    <property type="entry name" value="U6 SNRNA PHOSPHODIESTERASE 1"/>
    <property type="match status" value="1"/>
</dbReference>
<dbReference type="Proteomes" id="UP000265703">
    <property type="component" value="Unassembled WGS sequence"/>
</dbReference>
<dbReference type="GO" id="GO:0005634">
    <property type="term" value="C:nucleus"/>
    <property type="evidence" value="ECO:0007669"/>
    <property type="project" value="TreeGrafter"/>
</dbReference>
<comment type="caution">
    <text evidence="8">The sequence shown here is derived from an EMBL/GenBank/DDBJ whole genome shotgun (WGS) entry which is preliminary data.</text>
</comment>
<dbReference type="InterPro" id="IPR027521">
    <property type="entry name" value="Usb1"/>
</dbReference>
<evidence type="ECO:0000256" key="5">
    <source>
        <dbReference type="ARBA" id="ARBA00029543"/>
    </source>
</evidence>
<evidence type="ECO:0000256" key="1">
    <source>
        <dbReference type="ARBA" id="ARBA00022722"/>
    </source>
</evidence>
<evidence type="ECO:0000256" key="6">
    <source>
        <dbReference type="ARBA" id="ARBA00030030"/>
    </source>
</evidence>
<keyword evidence="4" id="KW-0539">Nucleus</keyword>
<dbReference type="PANTHER" id="PTHR13522:SF3">
    <property type="entry name" value="U6 SNRNA PHOSPHODIESTERASE 1"/>
    <property type="match status" value="1"/>
</dbReference>
<keyword evidence="1" id="KW-0540">Nuclease</keyword>
<dbReference type="AlphaFoldDB" id="A0A397SLV1"/>
<keyword evidence="9" id="KW-1185">Reference proteome</keyword>
<dbReference type="GO" id="GO:0000175">
    <property type="term" value="F:3'-5'-RNA exonuclease activity"/>
    <property type="evidence" value="ECO:0007669"/>
    <property type="project" value="TreeGrafter"/>
</dbReference>
<dbReference type="GO" id="GO:0016829">
    <property type="term" value="F:lyase activity"/>
    <property type="evidence" value="ECO:0007669"/>
    <property type="project" value="UniProtKB-KW"/>
</dbReference>
<sequence length="346" mass="40606">MSGLVDYEFSDNESNNENNESNLLLVDYTTNEEEEMFEKGEEWEENSFGEKVLKRKEIDTLDEEEIVASKKRGSIFKGESPQIDLPPLPSEFLQLYPGKKNYTKHIDDPSKHQGRVRSKPHVEGDWATHVYVEVTITEEVGHIINKIEELTKKIVSEDSIKIISCIENHNRDNNNPSDHNDYYEEAKLHISLSRPLFLKYHQIELFWNKLRKEFLNRKRFTLSFSNITSFSNDDNTRSFMALQVGKGTNELKMMVDSINKVVKDFRQTPFYENPQFHASILWALGESSIDHSLCETIKETEYFESIIQHIFNIGNIFWTAFWTSKWAKWSFLNLEMGKMKKQPLEL</sequence>
<dbReference type="EMBL" id="QKYT01000331">
    <property type="protein sequence ID" value="RIA87008.1"/>
    <property type="molecule type" value="Genomic_DNA"/>
</dbReference>
<dbReference type="OrthoDB" id="49151at2759"/>
<keyword evidence="3" id="KW-0456">Lyase</keyword>
<feature type="region of interest" description="Disordered" evidence="7">
    <location>
        <begin position="1"/>
        <end position="23"/>
    </location>
</feature>
<organism evidence="8 9">
    <name type="scientific">Glomus cerebriforme</name>
    <dbReference type="NCBI Taxonomy" id="658196"/>
    <lineage>
        <taxon>Eukaryota</taxon>
        <taxon>Fungi</taxon>
        <taxon>Fungi incertae sedis</taxon>
        <taxon>Mucoromycota</taxon>
        <taxon>Glomeromycotina</taxon>
        <taxon>Glomeromycetes</taxon>
        <taxon>Glomerales</taxon>
        <taxon>Glomeraceae</taxon>
        <taxon>Glomus</taxon>
    </lineage>
</organism>
<dbReference type="Pfam" id="PF09749">
    <property type="entry name" value="HVSL"/>
    <property type="match status" value="1"/>
</dbReference>
<evidence type="ECO:0000313" key="8">
    <source>
        <dbReference type="EMBL" id="RIA87008.1"/>
    </source>
</evidence>
<evidence type="ECO:0000256" key="3">
    <source>
        <dbReference type="ARBA" id="ARBA00023239"/>
    </source>
</evidence>